<dbReference type="AlphaFoldDB" id="A0A9I9E785"/>
<dbReference type="EnsemblPlants" id="MELO3C029762.2.1">
    <property type="protein sequence ID" value="MELO3C029762.2.1"/>
    <property type="gene ID" value="MELO3C029762.2"/>
</dbReference>
<evidence type="ECO:0000313" key="1">
    <source>
        <dbReference type="EnsemblPlants" id="MELO3C029762.2.1"/>
    </source>
</evidence>
<proteinExistence type="predicted"/>
<accession>A0A9I9E785</accession>
<reference evidence="1" key="1">
    <citation type="submission" date="2023-03" db="UniProtKB">
        <authorList>
            <consortium name="EnsemblPlants"/>
        </authorList>
    </citation>
    <scope>IDENTIFICATION</scope>
</reference>
<organism evidence="1">
    <name type="scientific">Cucumis melo</name>
    <name type="common">Muskmelon</name>
    <dbReference type="NCBI Taxonomy" id="3656"/>
    <lineage>
        <taxon>Eukaryota</taxon>
        <taxon>Viridiplantae</taxon>
        <taxon>Streptophyta</taxon>
        <taxon>Embryophyta</taxon>
        <taxon>Tracheophyta</taxon>
        <taxon>Spermatophyta</taxon>
        <taxon>Magnoliopsida</taxon>
        <taxon>eudicotyledons</taxon>
        <taxon>Gunneridae</taxon>
        <taxon>Pentapetalae</taxon>
        <taxon>rosids</taxon>
        <taxon>fabids</taxon>
        <taxon>Cucurbitales</taxon>
        <taxon>Cucurbitaceae</taxon>
        <taxon>Benincaseae</taxon>
        <taxon>Cucumis</taxon>
    </lineage>
</organism>
<sequence>MTILGGFRFFRVREPFMEWKPKRKKIPFQSYNSFNLMSLQKAYIQWQSERQQSPWFMYPPPSSILLLASPSIYI</sequence>
<dbReference type="Gramene" id="MELO3C029762.2.1">
    <property type="protein sequence ID" value="MELO3C029762.2.1"/>
    <property type="gene ID" value="MELO3C029762.2"/>
</dbReference>
<protein>
    <submittedName>
        <fullName evidence="1">Uncharacterized protein</fullName>
    </submittedName>
</protein>
<name>A0A9I9E785_CUCME</name>